<evidence type="ECO:0000256" key="2">
    <source>
        <dbReference type="ARBA" id="ARBA00022499"/>
    </source>
</evidence>
<evidence type="ECO:0000313" key="7">
    <source>
        <dbReference type="Proteomes" id="UP001161497"/>
    </source>
</evidence>
<dbReference type="Proteomes" id="UP001161497">
    <property type="component" value="Chromosome"/>
</dbReference>
<gene>
    <name evidence="4 6" type="primary">ubact</name>
    <name evidence="6" type="ORF">MFUM_1518</name>
</gene>
<name>A0ABM9IDU4_9BACT</name>
<dbReference type="EMBL" id="OX458932">
    <property type="protein sequence ID" value="CAI9085859.1"/>
    <property type="molecule type" value="Genomic_DNA"/>
</dbReference>
<evidence type="ECO:0000313" key="6">
    <source>
        <dbReference type="EMBL" id="CAI9085859.1"/>
    </source>
</evidence>
<comment type="caution">
    <text evidence="4">Lacks conserved residue(s) required for the propagation of feature annotation.</text>
</comment>
<protein>
    <recommendedName>
        <fullName evidence="1 4">Prokaryotic ubiquitin-like protein UBact</fullName>
    </recommendedName>
</protein>
<comment type="similarity">
    <text evidence="4">Belongs to the ubiquitin-like protein UBact family.</text>
</comment>
<feature type="cross-link" description="Isoglutamyl lysine isopeptide (Glu-Lys) (interchain with K-? in acceptor proteins)" evidence="4">
    <location>
        <position position="65"/>
    </location>
</feature>
<comment type="function">
    <text evidence="4">May function as a protein modifier covalently attached to lysine residues of substrate proteins. This may serve to target the modified proteins for degradation by proteasomes.</text>
</comment>
<dbReference type="NCBIfam" id="NF033388">
    <property type="entry name" value="ubiq_like_UBact"/>
    <property type="match status" value="1"/>
</dbReference>
<sequence>MEVIMLMPEQGQKNKQMIPTPGPGGGSGPGPQAPQVEKPNTEEILKRMRKVDPDQARRYRQRTGE</sequence>
<evidence type="ECO:0000256" key="3">
    <source>
        <dbReference type="ARBA" id="ARBA00022786"/>
    </source>
</evidence>
<feature type="compositionally biased region" description="Basic and acidic residues" evidence="5">
    <location>
        <begin position="39"/>
        <end position="65"/>
    </location>
</feature>
<accession>A0ABM9IDU4</accession>
<evidence type="ECO:0000256" key="5">
    <source>
        <dbReference type="SAM" id="MobiDB-lite"/>
    </source>
</evidence>
<reference evidence="6" key="1">
    <citation type="submission" date="2023-03" db="EMBL/GenBank/DDBJ databases">
        <authorList>
            <person name="Cremers G."/>
            <person name="Picone N."/>
        </authorList>
    </citation>
    <scope>NUCLEOTIDE SEQUENCE</scope>
    <source>
        <strain evidence="6">Sample_alias</strain>
    </source>
</reference>
<keyword evidence="2 4" id="KW-1017">Isopeptide bond</keyword>
<dbReference type="Pfam" id="PF20513">
    <property type="entry name" value="UBact"/>
    <property type="match status" value="1"/>
</dbReference>
<organism evidence="6 7">
    <name type="scientific">Candidatus Methylacidiphilum fumarolicum</name>
    <dbReference type="NCBI Taxonomy" id="591154"/>
    <lineage>
        <taxon>Bacteria</taxon>
        <taxon>Pseudomonadati</taxon>
        <taxon>Verrucomicrobiota</taxon>
        <taxon>Methylacidiphilae</taxon>
        <taxon>Methylacidiphilales</taxon>
        <taxon>Methylacidiphilaceae</taxon>
        <taxon>Methylacidiphilum (ex Ratnadevi et al. 2023)</taxon>
    </lineage>
</organism>
<dbReference type="InterPro" id="IPR037543">
    <property type="entry name" value="UBact"/>
</dbReference>
<keyword evidence="7" id="KW-1185">Reference proteome</keyword>
<dbReference type="HAMAP" id="MF_02133">
    <property type="entry name" value="UBact"/>
    <property type="match status" value="1"/>
</dbReference>
<evidence type="ECO:0000256" key="4">
    <source>
        <dbReference type="HAMAP-Rule" id="MF_02133"/>
    </source>
</evidence>
<feature type="region of interest" description="Disordered" evidence="5">
    <location>
        <begin position="1"/>
        <end position="65"/>
    </location>
</feature>
<evidence type="ECO:0000256" key="1">
    <source>
        <dbReference type="ARBA" id="ARBA00018290"/>
    </source>
</evidence>
<keyword evidence="3 4" id="KW-0833">Ubl conjugation pathway</keyword>
<proteinExistence type="inferred from homology"/>